<dbReference type="EMBL" id="CP049217">
    <property type="protein sequence ID" value="QTG15706.1"/>
    <property type="molecule type" value="Genomic_DNA"/>
</dbReference>
<gene>
    <name evidence="8" type="ORF">G6M86_20910</name>
</gene>
<dbReference type="InterPro" id="IPR033907">
    <property type="entry name" value="Endolysin_autolysin"/>
</dbReference>
<evidence type="ECO:0000256" key="1">
    <source>
        <dbReference type="ARBA" id="ARBA00000632"/>
    </source>
</evidence>
<protein>
    <recommendedName>
        <fullName evidence="7">Lysozyme</fullName>
        <ecNumber evidence="7">3.2.1.17</ecNumber>
    </recommendedName>
</protein>
<evidence type="ECO:0000256" key="4">
    <source>
        <dbReference type="ARBA" id="ARBA00022801"/>
    </source>
</evidence>
<keyword evidence="6 7" id="KW-0326">Glycosidase</keyword>
<dbReference type="GO" id="GO:0016998">
    <property type="term" value="P:cell wall macromolecule catabolic process"/>
    <property type="evidence" value="ECO:0007669"/>
    <property type="project" value="InterPro"/>
</dbReference>
<dbReference type="PANTHER" id="PTHR38107:SF3">
    <property type="entry name" value="LYSOZYME RRRD-RELATED"/>
    <property type="match status" value="1"/>
</dbReference>
<dbReference type="SUPFAM" id="SSF53955">
    <property type="entry name" value="Lysozyme-like"/>
    <property type="match status" value="1"/>
</dbReference>
<dbReference type="Gene3D" id="1.10.530.40">
    <property type="match status" value="1"/>
</dbReference>
<keyword evidence="2 7" id="KW-0929">Antimicrobial</keyword>
<evidence type="ECO:0000256" key="6">
    <source>
        <dbReference type="ARBA" id="ARBA00023295"/>
    </source>
</evidence>
<evidence type="ECO:0000313" key="8">
    <source>
        <dbReference type="EMBL" id="QTG15706.1"/>
    </source>
</evidence>
<evidence type="ECO:0000256" key="5">
    <source>
        <dbReference type="ARBA" id="ARBA00023200"/>
    </source>
</evidence>
<keyword evidence="3 7" id="KW-0081">Bacteriolytic enzyme</keyword>
<dbReference type="EC" id="3.2.1.17" evidence="7"/>
<reference evidence="8" key="1">
    <citation type="submission" date="2020-02" db="EMBL/GenBank/DDBJ databases">
        <title>Unexpected conservation and global transmission of agrobacterial virulence plasmids.</title>
        <authorList>
            <person name="Weisberg A.J."/>
            <person name="Davis E.W. II"/>
            <person name="Tabima J.R."/>
            <person name="Belcher M.S."/>
            <person name="Miller M."/>
            <person name="Kuo C.-H."/>
            <person name="Loper J.E."/>
            <person name="Grunwald N.J."/>
            <person name="Putnam M.L."/>
            <person name="Chang J.H."/>
        </authorList>
    </citation>
    <scope>NUCLEOTIDE SEQUENCE</scope>
    <source>
        <strain evidence="8">Q15/94</strain>
    </source>
</reference>
<dbReference type="AlphaFoldDB" id="A0AAJ4TBW3"/>
<dbReference type="InterPro" id="IPR051018">
    <property type="entry name" value="Bacteriophage_GH24"/>
</dbReference>
<keyword evidence="5" id="KW-1035">Host cytoplasm</keyword>
<sequence>MSASINTAGLSIIKESEGLRLTAYNCPSFIPTIGYGTTKGLTRADVGKKKITEAEAERLLKEDLKRFEADVSRLVKVPVNENEFSALVSLVYNIGTGAFAGSTLLRYLNSGDKANAAGQFERWNKGGGRVLNGLVKRRAAEKALFVKPVAKPKTVSKAKS</sequence>
<dbReference type="HAMAP" id="MF_04110">
    <property type="entry name" value="ENDOLYSIN_T4"/>
    <property type="match status" value="1"/>
</dbReference>
<dbReference type="PANTHER" id="PTHR38107">
    <property type="match status" value="1"/>
</dbReference>
<comment type="catalytic activity">
    <reaction evidence="1 7">
        <text>Hydrolysis of (1-&gt;4)-beta-linkages between N-acetylmuramic acid and N-acetyl-D-glucosamine residues in a peptidoglycan and between N-acetyl-D-glucosamine residues in chitodextrins.</text>
        <dbReference type="EC" id="3.2.1.17"/>
    </reaction>
</comment>
<organism evidence="8 9">
    <name type="scientific">Agrobacterium tumefaciens</name>
    <dbReference type="NCBI Taxonomy" id="358"/>
    <lineage>
        <taxon>Bacteria</taxon>
        <taxon>Pseudomonadati</taxon>
        <taxon>Pseudomonadota</taxon>
        <taxon>Alphaproteobacteria</taxon>
        <taxon>Hyphomicrobiales</taxon>
        <taxon>Rhizobiaceae</taxon>
        <taxon>Rhizobium/Agrobacterium group</taxon>
        <taxon>Agrobacterium</taxon>
        <taxon>Agrobacterium tumefaciens complex</taxon>
    </lineage>
</organism>
<evidence type="ECO:0000256" key="7">
    <source>
        <dbReference type="RuleBase" id="RU003788"/>
    </source>
</evidence>
<dbReference type="Pfam" id="PF00959">
    <property type="entry name" value="Phage_lysozyme"/>
    <property type="match status" value="1"/>
</dbReference>
<dbReference type="GO" id="GO:0009253">
    <property type="term" value="P:peptidoglycan catabolic process"/>
    <property type="evidence" value="ECO:0007669"/>
    <property type="project" value="InterPro"/>
</dbReference>
<dbReference type="CDD" id="cd00737">
    <property type="entry name" value="lyz_endolysin_autolysin"/>
    <property type="match status" value="1"/>
</dbReference>
<dbReference type="GO" id="GO:0031640">
    <property type="term" value="P:killing of cells of another organism"/>
    <property type="evidence" value="ECO:0007669"/>
    <property type="project" value="UniProtKB-KW"/>
</dbReference>
<accession>A0AAJ4TBW3</accession>
<dbReference type="InterPro" id="IPR023347">
    <property type="entry name" value="Lysozyme_dom_sf"/>
</dbReference>
<comment type="similarity">
    <text evidence="7">Belongs to the glycosyl hydrolase 24 family.</text>
</comment>
<dbReference type="Proteomes" id="UP000663946">
    <property type="component" value="Chromosome 2"/>
</dbReference>
<evidence type="ECO:0000313" key="9">
    <source>
        <dbReference type="Proteomes" id="UP000663946"/>
    </source>
</evidence>
<name>A0AAJ4TBW3_AGRTU</name>
<proteinExistence type="inferred from homology"/>
<dbReference type="GO" id="GO:0003796">
    <property type="term" value="F:lysozyme activity"/>
    <property type="evidence" value="ECO:0007669"/>
    <property type="project" value="UniProtKB-EC"/>
</dbReference>
<dbReference type="GO" id="GO:0042742">
    <property type="term" value="P:defense response to bacterium"/>
    <property type="evidence" value="ECO:0007669"/>
    <property type="project" value="UniProtKB-KW"/>
</dbReference>
<evidence type="ECO:0000256" key="3">
    <source>
        <dbReference type="ARBA" id="ARBA00022638"/>
    </source>
</evidence>
<dbReference type="InterPro" id="IPR023346">
    <property type="entry name" value="Lysozyme-like_dom_sf"/>
</dbReference>
<dbReference type="InterPro" id="IPR002196">
    <property type="entry name" value="Glyco_hydro_24"/>
</dbReference>
<dbReference type="RefSeq" id="WP_333722222.1">
    <property type="nucleotide sequence ID" value="NZ_CP049217.1"/>
</dbReference>
<dbReference type="InterPro" id="IPR034690">
    <property type="entry name" value="Endolysin_T4_type"/>
</dbReference>
<evidence type="ECO:0000256" key="2">
    <source>
        <dbReference type="ARBA" id="ARBA00022529"/>
    </source>
</evidence>
<keyword evidence="4 7" id="KW-0378">Hydrolase</keyword>